<proteinExistence type="predicted"/>
<feature type="transmembrane region" description="Helical" evidence="1">
    <location>
        <begin position="51"/>
        <end position="69"/>
    </location>
</feature>
<evidence type="ECO:0000259" key="2">
    <source>
        <dbReference type="Pfam" id="PF12697"/>
    </source>
</evidence>
<dbReference type="EMBL" id="CAIF01000153">
    <property type="protein sequence ID" value="CCH44771.1"/>
    <property type="molecule type" value="Genomic_DNA"/>
</dbReference>
<reference evidence="3 4" key="1">
    <citation type="journal article" date="2012" name="Eukaryot. Cell">
        <title>Draft genome sequence of Wickerhamomyces ciferrii NRRL Y-1031 F-60-10.</title>
        <authorList>
            <person name="Schneider J."/>
            <person name="Andrea H."/>
            <person name="Blom J."/>
            <person name="Jaenicke S."/>
            <person name="Ruckert C."/>
            <person name="Schorsch C."/>
            <person name="Szczepanowski R."/>
            <person name="Farwick M."/>
            <person name="Goesmann A."/>
            <person name="Puhler A."/>
            <person name="Schaffer S."/>
            <person name="Tauch A."/>
            <person name="Kohler T."/>
            <person name="Brinkrolf K."/>
        </authorList>
    </citation>
    <scope>NUCLEOTIDE SEQUENCE [LARGE SCALE GENOMIC DNA]</scope>
    <source>
        <strain evidence="4">ATCC 14091 / BCRC 22168 / CBS 111 / JCM 3599 / NBRC 0793 / NRRL Y-1031 F-60-10</strain>
    </source>
</reference>
<keyword evidence="1" id="KW-0812">Transmembrane</keyword>
<name>K0KPB2_WICCF</name>
<dbReference type="FunCoup" id="K0KPB2">
    <property type="interactions" value="47"/>
</dbReference>
<keyword evidence="1" id="KW-1133">Transmembrane helix</keyword>
<evidence type="ECO:0000313" key="4">
    <source>
        <dbReference type="Proteomes" id="UP000009328"/>
    </source>
</evidence>
<dbReference type="Pfam" id="PF12697">
    <property type="entry name" value="Abhydrolase_6"/>
    <property type="match status" value="1"/>
</dbReference>
<evidence type="ECO:0000313" key="3">
    <source>
        <dbReference type="EMBL" id="CCH44771.1"/>
    </source>
</evidence>
<dbReference type="InterPro" id="IPR000073">
    <property type="entry name" value="AB_hydrolase_1"/>
</dbReference>
<dbReference type="PANTHER" id="PTHR43194:SF2">
    <property type="entry name" value="PEROXISOMAL MEMBRANE PROTEIN LPX1"/>
    <property type="match status" value="1"/>
</dbReference>
<dbReference type="Proteomes" id="UP000009328">
    <property type="component" value="Unassembled WGS sequence"/>
</dbReference>
<dbReference type="AlphaFoldDB" id="K0KPB2"/>
<sequence>MSKPYDKYVKVVEAEFPRMTLHSTIPSGASLAVVFDHYRLKRDRKSNHRRAVNLFFMAGTGMTKAIWQYHIKRLFQYSEDNEDSLSWQLVNAVAIDLVSHGESAVENNGRLGYAADWREGAHDLIQVAKSLRLQGSNVVIGHSMGGYQSLYACTLAPLMFEHAIIIEPVIYGDDSYTAKMEKMNRSLNKIIKTEFPSENEFDSYFRKKSIFKNFNKEILDDFLESEKIIKKDGSTYAKTSKEHQMICYLCGGPAIKIWKEVLSNVNVPVIHVMGKQSTWTPEGSSEKIRNQLKYVKPLDIDGGHLLNCEAPGSIIKVILDSLNNNVDGQNGNIDQDLGKPYRELFEENYKKLYSSRL</sequence>
<dbReference type="SUPFAM" id="SSF53474">
    <property type="entry name" value="alpha/beta-Hydrolases"/>
    <property type="match status" value="1"/>
</dbReference>
<dbReference type="Gene3D" id="3.40.50.1820">
    <property type="entry name" value="alpha/beta hydrolase"/>
    <property type="match status" value="1"/>
</dbReference>
<feature type="domain" description="AB hydrolase-1" evidence="2">
    <location>
        <begin position="55"/>
        <end position="192"/>
    </location>
</feature>
<organism evidence="3 4">
    <name type="scientific">Wickerhamomyces ciferrii (strain ATCC 14091 / BCRC 22168 / CBS 111 / JCM 3599 / NBRC 0793 / NRRL Y-1031 F-60-10)</name>
    <name type="common">Yeast</name>
    <name type="synonym">Pichia ciferrii</name>
    <dbReference type="NCBI Taxonomy" id="1206466"/>
    <lineage>
        <taxon>Eukaryota</taxon>
        <taxon>Fungi</taxon>
        <taxon>Dikarya</taxon>
        <taxon>Ascomycota</taxon>
        <taxon>Saccharomycotina</taxon>
        <taxon>Saccharomycetes</taxon>
        <taxon>Phaffomycetales</taxon>
        <taxon>Wickerhamomycetaceae</taxon>
        <taxon>Wickerhamomyces</taxon>
    </lineage>
</organism>
<accession>K0KPB2</accession>
<dbReference type="HOGENOM" id="CLU_061432_0_0_1"/>
<dbReference type="eggNOG" id="ENOG502QT3R">
    <property type="taxonomic scope" value="Eukaryota"/>
</dbReference>
<comment type="caution">
    <text evidence="3">The sequence shown here is derived from an EMBL/GenBank/DDBJ whole genome shotgun (WGS) entry which is preliminary data.</text>
</comment>
<keyword evidence="4" id="KW-1185">Reference proteome</keyword>
<dbReference type="STRING" id="1206466.K0KPB2"/>
<dbReference type="InterPro" id="IPR050228">
    <property type="entry name" value="Carboxylesterase_BioH"/>
</dbReference>
<protein>
    <recommendedName>
        <fullName evidence="2">AB hydrolase-1 domain-containing protein</fullName>
    </recommendedName>
</protein>
<dbReference type="InterPro" id="IPR029058">
    <property type="entry name" value="AB_hydrolase_fold"/>
</dbReference>
<keyword evidence="1" id="KW-0472">Membrane</keyword>
<gene>
    <name evidence="3" type="ORF">BN7_4339</name>
</gene>
<dbReference type="InParanoid" id="K0KPB2"/>
<evidence type="ECO:0000256" key="1">
    <source>
        <dbReference type="SAM" id="Phobius"/>
    </source>
</evidence>
<dbReference type="PANTHER" id="PTHR43194">
    <property type="entry name" value="HYDROLASE ALPHA/BETA FOLD FAMILY"/>
    <property type="match status" value="1"/>
</dbReference>